<dbReference type="SUPFAM" id="SSF52540">
    <property type="entry name" value="P-loop containing nucleoside triphosphate hydrolases"/>
    <property type="match status" value="1"/>
</dbReference>
<dbReference type="InterPro" id="IPR027417">
    <property type="entry name" value="P-loop_NTPase"/>
</dbReference>
<sequence length="158" mass="18428">MGEIDPYKKFKKSHKISLDKLNVLENKSILRVKNLKKEQKSHLEKIDFLNDKKNTSQYVALLGDSGMRKTWSCMKIALELKEEDTPLNPIYLDLRHFASSEAINKEFDWEEIINIVIRKSLNQFKQDMSVSIIFEIIKKGKAFILFDGLDEVTVHLTL</sequence>
<accession>A0A6S6TZ41</accession>
<dbReference type="AlphaFoldDB" id="A0A6S6TZ41"/>
<organism evidence="1">
    <name type="scientific">uncultured Sulfurovum sp</name>
    <dbReference type="NCBI Taxonomy" id="269237"/>
    <lineage>
        <taxon>Bacteria</taxon>
        <taxon>Pseudomonadati</taxon>
        <taxon>Campylobacterota</taxon>
        <taxon>Epsilonproteobacteria</taxon>
        <taxon>Campylobacterales</taxon>
        <taxon>Sulfurovaceae</taxon>
        <taxon>Sulfurovum</taxon>
        <taxon>environmental samples</taxon>
    </lineage>
</organism>
<protein>
    <recommendedName>
        <fullName evidence="2">NACHT domain-containing protein</fullName>
    </recommendedName>
</protein>
<name>A0A6S6TZ41_9BACT</name>
<reference evidence="1" key="1">
    <citation type="submission" date="2020-01" db="EMBL/GenBank/DDBJ databases">
        <authorList>
            <person name="Meier V. D."/>
            <person name="Meier V D."/>
        </authorList>
    </citation>
    <scope>NUCLEOTIDE SEQUENCE</scope>
    <source>
        <strain evidence="1">HLG_WM_MAG_03</strain>
    </source>
</reference>
<evidence type="ECO:0000313" key="1">
    <source>
        <dbReference type="EMBL" id="CAA6825892.1"/>
    </source>
</evidence>
<gene>
    <name evidence="1" type="ORF">HELGO_WM63615</name>
</gene>
<proteinExistence type="predicted"/>
<evidence type="ECO:0008006" key="2">
    <source>
        <dbReference type="Google" id="ProtNLM"/>
    </source>
</evidence>
<dbReference type="Gene3D" id="3.40.50.300">
    <property type="entry name" value="P-loop containing nucleotide triphosphate hydrolases"/>
    <property type="match status" value="1"/>
</dbReference>
<dbReference type="EMBL" id="CACVAR010000396">
    <property type="protein sequence ID" value="CAA6825892.1"/>
    <property type="molecule type" value="Genomic_DNA"/>
</dbReference>